<keyword evidence="7" id="KW-1185">Reference proteome</keyword>
<dbReference type="InterPro" id="IPR011429">
    <property type="entry name" value="Cyt_c_Planctomycete-type"/>
</dbReference>
<proteinExistence type="predicted"/>
<comment type="caution">
    <text evidence="6">The sequence shown here is derived from an EMBL/GenBank/DDBJ whole genome shotgun (WGS) entry which is preliminary data.</text>
</comment>
<dbReference type="Pfam" id="PF07583">
    <property type="entry name" value="PSCyt2"/>
    <property type="match status" value="1"/>
</dbReference>
<dbReference type="PANTHER" id="PTHR35889">
    <property type="entry name" value="CYCLOINULO-OLIGOSACCHARIDE FRUCTANOTRANSFERASE-RELATED"/>
    <property type="match status" value="1"/>
</dbReference>
<accession>A0ABY1PSJ3</accession>
<keyword evidence="1" id="KW-0175">Coiled coil</keyword>
<name>A0ABY1PSJ3_9BACT</name>
<evidence type="ECO:0000313" key="6">
    <source>
        <dbReference type="EMBL" id="SMP42714.1"/>
    </source>
</evidence>
<feature type="domain" description="Cytochrome C Planctomycete-type" evidence="5">
    <location>
        <begin position="45"/>
        <end position="99"/>
    </location>
</feature>
<feature type="chain" id="PRO_5045738610" evidence="2">
    <location>
        <begin position="29"/>
        <end position="857"/>
    </location>
</feature>
<organism evidence="6 7">
    <name type="scientific">Neorhodopirellula lusitana</name>
    <dbReference type="NCBI Taxonomy" id="445327"/>
    <lineage>
        <taxon>Bacteria</taxon>
        <taxon>Pseudomonadati</taxon>
        <taxon>Planctomycetota</taxon>
        <taxon>Planctomycetia</taxon>
        <taxon>Pirellulales</taxon>
        <taxon>Pirellulaceae</taxon>
        <taxon>Neorhodopirellula</taxon>
    </lineage>
</organism>
<evidence type="ECO:0000259" key="5">
    <source>
        <dbReference type="Pfam" id="PF07635"/>
    </source>
</evidence>
<dbReference type="Pfam" id="PF07587">
    <property type="entry name" value="PSD1"/>
    <property type="match status" value="1"/>
</dbReference>
<dbReference type="InterPro" id="IPR011444">
    <property type="entry name" value="DUF1549"/>
</dbReference>
<dbReference type="Proteomes" id="UP001158067">
    <property type="component" value="Unassembled WGS sequence"/>
</dbReference>
<feature type="domain" description="DUF1549" evidence="3">
    <location>
        <begin position="146"/>
        <end position="359"/>
    </location>
</feature>
<protein>
    <submittedName>
        <fullName evidence="6">Planctomycete cytochrome C</fullName>
    </submittedName>
</protein>
<feature type="signal peptide" evidence="2">
    <location>
        <begin position="1"/>
        <end position="28"/>
    </location>
</feature>
<dbReference type="EMBL" id="FXUG01000001">
    <property type="protein sequence ID" value="SMP42714.1"/>
    <property type="molecule type" value="Genomic_DNA"/>
</dbReference>
<evidence type="ECO:0000256" key="2">
    <source>
        <dbReference type="SAM" id="SignalP"/>
    </source>
</evidence>
<feature type="coiled-coil region" evidence="1">
    <location>
        <begin position="392"/>
        <end position="419"/>
    </location>
</feature>
<dbReference type="RefSeq" id="WP_283431002.1">
    <property type="nucleotide sequence ID" value="NZ_FXUG01000001.1"/>
</dbReference>
<evidence type="ECO:0000256" key="1">
    <source>
        <dbReference type="SAM" id="Coils"/>
    </source>
</evidence>
<evidence type="ECO:0000259" key="4">
    <source>
        <dbReference type="Pfam" id="PF07587"/>
    </source>
</evidence>
<dbReference type="PANTHER" id="PTHR35889:SF3">
    <property type="entry name" value="F-BOX DOMAIN-CONTAINING PROTEIN"/>
    <property type="match status" value="1"/>
</dbReference>
<sequence length="857" mass="96993">MKNTFMSTCVSFASVLLGAVLPGTSAVADEVSFNRDIRPILSDRCYYCHGFDSNHREADLRLDIREEAEYVWDLDSPDDSELLLRITSNDPDVVMPPPGAHKEAVTAQEAELIRRWIEQGAQYEPHWAFVAPERPKTEAIGIADAIDDFVGREHKMHGLHFAAEALPTKWLRRVALGLTGLPPTPERLDAFEEAVVEHGDAAYEQAVDQLLDSDAFGERMALEWLDVARYADTNGFQADAYRMNWPWRDWVVNAFNANMPFDQFTIEQLAGDLLVGDDGQGPSEDQLIATAFNRNHMINGEGGSIRAENLAKNNFDRLETTGTTWLGLTIGCCQCHDHKFDPLKQTDYFSMFSFFNQISETGLASKKISVQLPGQAFRDEYWVDKPFIQVGDEKLKKQIVEARKEAASIKKELDERRDQYVAEARVWVQEMRDDPALSEQRVPSSEYVSRFITNANLDNPKDNGFRQLIGYYMNKTEPWKDYQSRIAEAGLREHNLQYQVPMVMVMRDDQPRETFVMLRGNYETLGEKVSPTTPSFLPPLPEPETDRAPNRLTFAKWLVSEEQPLTSRVTVNRYWQLIFGRGLVSTPDDFGMQGALPSHPELLDWLAVEFREGGWDVKALLKGMVLSRTYRQTAIADRAAFEVDPSNEWLARGPRLRLDSRVLRDQALSLSGILNSDLGGPPVFPYQPAGVWESQSLGRNHYMRDDGQDLYRRSLYIAWRRVVAPTSFFDVPSRQVCSVTLQQTSTPLHALITLNDVAYVEAARVWAERLVTIPGDSARLSRIFFAATARHPEPEELALLQTMLTQARERFSEQPEEAAKLVAMGESPVAAQLAAEEQAAWTTLCLAVLNLDETLCQ</sequence>
<feature type="domain" description="DUF1553" evidence="4">
    <location>
        <begin position="550"/>
        <end position="803"/>
    </location>
</feature>
<dbReference type="Pfam" id="PF07635">
    <property type="entry name" value="PSCyt1"/>
    <property type="match status" value="1"/>
</dbReference>
<evidence type="ECO:0000259" key="3">
    <source>
        <dbReference type="Pfam" id="PF07583"/>
    </source>
</evidence>
<dbReference type="InterPro" id="IPR022655">
    <property type="entry name" value="DUF1553"/>
</dbReference>
<keyword evidence="2" id="KW-0732">Signal</keyword>
<reference evidence="6 7" key="1">
    <citation type="submission" date="2017-05" db="EMBL/GenBank/DDBJ databases">
        <authorList>
            <person name="Varghese N."/>
            <person name="Submissions S."/>
        </authorList>
    </citation>
    <scope>NUCLEOTIDE SEQUENCE [LARGE SCALE GENOMIC DNA]</scope>
    <source>
        <strain evidence="6 7">DSM 25457</strain>
    </source>
</reference>
<evidence type="ECO:0000313" key="7">
    <source>
        <dbReference type="Proteomes" id="UP001158067"/>
    </source>
</evidence>
<gene>
    <name evidence="6" type="ORF">SAMN06265222_101825</name>
</gene>